<dbReference type="EMBL" id="RYFG02000112">
    <property type="protein sequence ID" value="TRW91423.1"/>
    <property type="molecule type" value="Genomic_DNA"/>
</dbReference>
<dbReference type="PROSITE" id="PS50102">
    <property type="entry name" value="RRM"/>
    <property type="match status" value="1"/>
</dbReference>
<protein>
    <submittedName>
        <fullName evidence="2">RNA-binding protein</fullName>
    </submittedName>
</protein>
<dbReference type="CDD" id="cd00590">
    <property type="entry name" value="RRM_SF"/>
    <property type="match status" value="1"/>
</dbReference>
<dbReference type="SUPFAM" id="SSF54928">
    <property type="entry name" value="RNA-binding domain, RBD"/>
    <property type="match status" value="1"/>
</dbReference>
<dbReference type="Gene3D" id="3.30.70.330">
    <property type="match status" value="1"/>
</dbReference>
<reference evidence="2 3" key="1">
    <citation type="journal article" date="2019" name="Antonie Van Leeuwenhoek">
        <title>Description of 'Ca. Methylobacter oryzae' KRF1, a novel species from the environmentally important Methylobacter clade 2.</title>
        <authorList>
            <person name="Khatri K."/>
            <person name="Mohite J.A."/>
            <person name="Pandit P.S."/>
            <person name="Bahulikar R."/>
            <person name="Rahalkar M.C."/>
        </authorList>
    </citation>
    <scope>NUCLEOTIDE SEQUENCE [LARGE SCALE GENOMIC DNA]</scope>
    <source>
        <strain evidence="2 3">KRF1</strain>
    </source>
</reference>
<dbReference type="InterPro" id="IPR000504">
    <property type="entry name" value="RRM_dom"/>
</dbReference>
<dbReference type="InterPro" id="IPR035979">
    <property type="entry name" value="RBD_domain_sf"/>
</dbReference>
<keyword evidence="3" id="KW-1185">Reference proteome</keyword>
<dbReference type="InterPro" id="IPR012677">
    <property type="entry name" value="Nucleotide-bd_a/b_plait_sf"/>
</dbReference>
<evidence type="ECO:0000313" key="3">
    <source>
        <dbReference type="Proteomes" id="UP000733744"/>
    </source>
</evidence>
<proteinExistence type="predicted"/>
<sequence>MIVILVNLPENTDKKDIEEFIRPAIKDGHMGSVAIMVQKHPKTHEVKYHGLVRLTPDPVAQRAIEILKKEQINGKYVDVHEYRARYWHNDPRIMSTRGAHLRNMRKSERRQFL</sequence>
<evidence type="ECO:0000259" key="1">
    <source>
        <dbReference type="PROSITE" id="PS50102"/>
    </source>
</evidence>
<dbReference type="Proteomes" id="UP000733744">
    <property type="component" value="Unassembled WGS sequence"/>
</dbReference>
<evidence type="ECO:0000313" key="2">
    <source>
        <dbReference type="EMBL" id="TRW91423.1"/>
    </source>
</evidence>
<comment type="caution">
    <text evidence="2">The sequence shown here is derived from an EMBL/GenBank/DDBJ whole genome shotgun (WGS) entry which is preliminary data.</text>
</comment>
<name>A0ABY3CAD8_9GAMM</name>
<dbReference type="RefSeq" id="WP_127028110.1">
    <property type="nucleotide sequence ID" value="NZ_RYFG02000112.1"/>
</dbReference>
<accession>A0ABY3CAD8</accession>
<gene>
    <name evidence="2" type="ORF">EKO24_016940</name>
</gene>
<feature type="domain" description="RRM" evidence="1">
    <location>
        <begin position="1"/>
        <end position="84"/>
    </location>
</feature>
<organism evidence="2 3">
    <name type="scientific">Candidatus Methylobacter oryzae</name>
    <dbReference type="NCBI Taxonomy" id="2497749"/>
    <lineage>
        <taxon>Bacteria</taxon>
        <taxon>Pseudomonadati</taxon>
        <taxon>Pseudomonadota</taxon>
        <taxon>Gammaproteobacteria</taxon>
        <taxon>Methylococcales</taxon>
        <taxon>Methylococcaceae</taxon>
        <taxon>Methylobacter</taxon>
    </lineage>
</organism>